<sequence length="154" mass="17898">MYTIILKTLMNAPIGQCFDLSRDIDLHVQSMKASGEKAIAGKINGLIKLHESVTWRAKHFGLYFEMTNKITAMDYPNSFTDEMMRGPFNKLHHQHLFKTIGTQTEMTDIFEFKAPLGILGWLAEKLFLTRYMKRLLVERNEVMKREAEGDKRRA</sequence>
<keyword evidence="2" id="KW-1185">Reference proteome</keyword>
<evidence type="ECO:0000313" key="2">
    <source>
        <dbReference type="Proteomes" id="UP000515806"/>
    </source>
</evidence>
<dbReference type="Gene3D" id="3.30.530.20">
    <property type="match status" value="1"/>
</dbReference>
<proteinExistence type="predicted"/>
<dbReference type="InterPro" id="IPR023393">
    <property type="entry name" value="START-like_dom_sf"/>
</dbReference>
<accession>A0A7G9QDR6</accession>
<evidence type="ECO:0000313" key="1">
    <source>
        <dbReference type="EMBL" id="QNN41491.1"/>
    </source>
</evidence>
<dbReference type="EMBL" id="CP060723">
    <property type="protein sequence ID" value="QNN41491.1"/>
    <property type="molecule type" value="Genomic_DNA"/>
</dbReference>
<name>A0A7G9QDR6_9SPHI</name>
<dbReference type="KEGG" id="proe:H9L23_20650"/>
<dbReference type="Proteomes" id="UP000515806">
    <property type="component" value="Chromosome"/>
</dbReference>
<dbReference type="SUPFAM" id="SSF55961">
    <property type="entry name" value="Bet v1-like"/>
    <property type="match status" value="1"/>
</dbReference>
<gene>
    <name evidence="1" type="ORF">H9L23_20650</name>
</gene>
<dbReference type="CDD" id="cd07820">
    <property type="entry name" value="SRPBCC_3"/>
    <property type="match status" value="1"/>
</dbReference>
<organism evidence="1 2">
    <name type="scientific">Pedobacter roseus</name>
    <dbReference type="NCBI Taxonomy" id="336820"/>
    <lineage>
        <taxon>Bacteria</taxon>
        <taxon>Pseudomonadati</taxon>
        <taxon>Bacteroidota</taxon>
        <taxon>Sphingobacteriia</taxon>
        <taxon>Sphingobacteriales</taxon>
        <taxon>Sphingobacteriaceae</taxon>
        <taxon>Pedobacter</taxon>
    </lineage>
</organism>
<dbReference type="AlphaFoldDB" id="A0A7G9QDR6"/>
<reference evidence="1 2" key="1">
    <citation type="submission" date="2020-08" db="EMBL/GenBank/DDBJ databases">
        <title>Genome sequence of Pedobacter roseus KACC 11594T.</title>
        <authorList>
            <person name="Hyun D.-W."/>
            <person name="Bae J.-W."/>
        </authorList>
    </citation>
    <scope>NUCLEOTIDE SEQUENCE [LARGE SCALE GENOMIC DNA]</scope>
    <source>
        <strain evidence="1 2">KACC 11594</strain>
    </source>
</reference>
<dbReference type="RefSeq" id="WP_187592099.1">
    <property type="nucleotide sequence ID" value="NZ_CP060723.1"/>
</dbReference>
<protein>
    <submittedName>
        <fullName evidence="1">SRPBCC family protein</fullName>
    </submittedName>
</protein>